<feature type="coiled-coil region" evidence="1">
    <location>
        <begin position="118"/>
        <end position="167"/>
    </location>
</feature>
<feature type="region of interest" description="Disordered" evidence="2">
    <location>
        <begin position="1"/>
        <end position="41"/>
    </location>
</feature>
<dbReference type="Proteomes" id="UP000604046">
    <property type="component" value="Unassembled WGS sequence"/>
</dbReference>
<gene>
    <name evidence="3" type="ORF">SNAT2548_LOCUS23905</name>
</gene>
<comment type="caution">
    <text evidence="3">The sequence shown here is derived from an EMBL/GenBank/DDBJ whole genome shotgun (WGS) entry which is preliminary data.</text>
</comment>
<evidence type="ECO:0000256" key="2">
    <source>
        <dbReference type="SAM" id="MobiDB-lite"/>
    </source>
</evidence>
<keyword evidence="4" id="KW-1185">Reference proteome</keyword>
<proteinExistence type="predicted"/>
<keyword evidence="1" id="KW-0175">Coiled coil</keyword>
<feature type="region of interest" description="Disordered" evidence="2">
    <location>
        <begin position="259"/>
        <end position="280"/>
    </location>
</feature>
<feature type="region of interest" description="Disordered" evidence="2">
    <location>
        <begin position="56"/>
        <end position="87"/>
    </location>
</feature>
<sequence length="280" mass="31883">MVALRPREERGPKRRGAVTDAVFEESVPPPPLPPPSAPPVIVSAVKEEPPVIVSAVKEEDAEPLSKTKKKHAQKPFNNDMAKRRRMQQRKNLVTMLEEAYEWEKAEFQDWDRLLKDGYLEVEARLEAKEKELQTQLEAKEKERQTQLEAKEKELQSLKAQLAERSSDLVRVRSERDAKQKEISRLDTRHSEALLLLSNQHDAEMKKQKLMTQNQVSVMNKVLDEHKAEIASLKAARQKENREFQSVRLEATADRMGSEISAVVRSASYNRAGPDGDVSGS</sequence>
<feature type="compositionally biased region" description="Pro residues" evidence="2">
    <location>
        <begin position="27"/>
        <end position="38"/>
    </location>
</feature>
<evidence type="ECO:0000256" key="1">
    <source>
        <dbReference type="SAM" id="Coils"/>
    </source>
</evidence>
<evidence type="ECO:0000313" key="3">
    <source>
        <dbReference type="EMBL" id="CAE7439893.1"/>
    </source>
</evidence>
<evidence type="ECO:0000313" key="4">
    <source>
        <dbReference type="Proteomes" id="UP000604046"/>
    </source>
</evidence>
<reference evidence="3" key="1">
    <citation type="submission" date="2021-02" db="EMBL/GenBank/DDBJ databases">
        <authorList>
            <person name="Dougan E. K."/>
            <person name="Rhodes N."/>
            <person name="Thang M."/>
            <person name="Chan C."/>
        </authorList>
    </citation>
    <scope>NUCLEOTIDE SEQUENCE</scope>
</reference>
<dbReference type="EMBL" id="CAJNDS010002338">
    <property type="protein sequence ID" value="CAE7439893.1"/>
    <property type="molecule type" value="Genomic_DNA"/>
</dbReference>
<organism evidence="3 4">
    <name type="scientific">Symbiodinium natans</name>
    <dbReference type="NCBI Taxonomy" id="878477"/>
    <lineage>
        <taxon>Eukaryota</taxon>
        <taxon>Sar</taxon>
        <taxon>Alveolata</taxon>
        <taxon>Dinophyceae</taxon>
        <taxon>Suessiales</taxon>
        <taxon>Symbiodiniaceae</taxon>
        <taxon>Symbiodinium</taxon>
    </lineage>
</organism>
<accession>A0A812RI93</accession>
<name>A0A812RI93_9DINO</name>
<dbReference type="AlphaFoldDB" id="A0A812RI93"/>
<feature type="coiled-coil region" evidence="1">
    <location>
        <begin position="222"/>
        <end position="249"/>
    </location>
</feature>
<feature type="compositionally biased region" description="Basic and acidic residues" evidence="2">
    <location>
        <begin position="1"/>
        <end position="11"/>
    </location>
</feature>
<protein>
    <submittedName>
        <fullName evidence="3">Uncharacterized protein</fullName>
    </submittedName>
</protein>